<keyword evidence="2" id="KW-0812">Transmembrane</keyword>
<evidence type="ECO:0000256" key="6">
    <source>
        <dbReference type="ARBA" id="ARBA00023180"/>
    </source>
</evidence>
<evidence type="ECO:0000313" key="8">
    <source>
        <dbReference type="EMBL" id="BAT72175.1"/>
    </source>
</evidence>
<reference evidence="9" key="1">
    <citation type="journal article" date="2018" name="Science">
        <title>A primordial and reversible TCA cycle in a facultatively chemolithoautotrophic thermophile.</title>
        <authorList>
            <person name="Nunoura T."/>
            <person name="Chikaraishi Y."/>
            <person name="Izaki R."/>
            <person name="Suwa T."/>
            <person name="Sato T."/>
            <person name="Harada T."/>
            <person name="Mori K."/>
            <person name="Kato Y."/>
            <person name="Miyazaki M."/>
            <person name="Shimamura S."/>
            <person name="Yanagawa K."/>
            <person name="Shuto A."/>
            <person name="Ohkouchi N."/>
            <person name="Fujita N."/>
            <person name="Takaki Y."/>
            <person name="Atomi H."/>
            <person name="Takai K."/>
        </authorList>
    </citation>
    <scope>NUCLEOTIDE SEQUENCE [LARGE SCALE GENOMIC DNA]</scope>
    <source>
        <strain evidence="9">DSM 17441 / JCM 13301 / NBRC 103674 / ABI70S6</strain>
    </source>
</reference>
<keyword evidence="4" id="KW-1133">Transmembrane helix</keyword>
<dbReference type="GO" id="GO:0005886">
    <property type="term" value="C:plasma membrane"/>
    <property type="evidence" value="ECO:0007669"/>
    <property type="project" value="TreeGrafter"/>
</dbReference>
<comment type="subcellular location">
    <subcellularLocation>
        <location evidence="1">Membrane</location>
        <topology evidence="1">Single-pass membrane protein</topology>
    </subcellularLocation>
</comment>
<dbReference type="InterPro" id="IPR051836">
    <property type="entry name" value="Kremen_rcpt"/>
</dbReference>
<dbReference type="KEGG" id="ttk:TST_1388"/>
<dbReference type="PROSITE" id="PS51212">
    <property type="entry name" value="WSC"/>
    <property type="match status" value="2"/>
</dbReference>
<dbReference type="InterPro" id="IPR002889">
    <property type="entry name" value="WSC_carb-bd"/>
</dbReference>
<dbReference type="OrthoDB" id="9150143at2"/>
<dbReference type="Pfam" id="PF01822">
    <property type="entry name" value="WSC"/>
    <property type="match status" value="2"/>
</dbReference>
<evidence type="ECO:0000256" key="1">
    <source>
        <dbReference type="ARBA" id="ARBA00004167"/>
    </source>
</evidence>
<evidence type="ECO:0000259" key="7">
    <source>
        <dbReference type="PROSITE" id="PS51212"/>
    </source>
</evidence>
<dbReference type="STRING" id="1298851.TST_1388"/>
<accession>A0A0S3QV33</accession>
<feature type="domain" description="WSC" evidence="7">
    <location>
        <begin position="121"/>
        <end position="216"/>
    </location>
</feature>
<dbReference type="PANTHER" id="PTHR24269">
    <property type="entry name" value="KREMEN PROTEIN"/>
    <property type="match status" value="1"/>
</dbReference>
<evidence type="ECO:0000256" key="2">
    <source>
        <dbReference type="ARBA" id="ARBA00022692"/>
    </source>
</evidence>
<keyword evidence="6" id="KW-0325">Glycoprotein</keyword>
<feature type="domain" description="WSC" evidence="7">
    <location>
        <begin position="23"/>
        <end position="112"/>
    </location>
</feature>
<dbReference type="AlphaFoldDB" id="A0A0S3QV33"/>
<dbReference type="Proteomes" id="UP000063234">
    <property type="component" value="Chromosome"/>
</dbReference>
<proteinExistence type="predicted"/>
<evidence type="ECO:0000256" key="5">
    <source>
        <dbReference type="ARBA" id="ARBA00023136"/>
    </source>
</evidence>
<organism evidence="8 9">
    <name type="scientific">Thermosulfidibacter takaii (strain DSM 17441 / JCM 13301 / NBRC 103674 / ABI70S6)</name>
    <dbReference type="NCBI Taxonomy" id="1298851"/>
    <lineage>
        <taxon>Bacteria</taxon>
        <taxon>Pseudomonadati</taxon>
        <taxon>Thermosulfidibacterota</taxon>
        <taxon>Thermosulfidibacteria</taxon>
        <taxon>Thermosulfidibacterales</taxon>
        <taxon>Thermosulfidibacteraceae</taxon>
    </lineage>
</organism>
<evidence type="ECO:0000256" key="3">
    <source>
        <dbReference type="ARBA" id="ARBA00022729"/>
    </source>
</evidence>
<dbReference type="PANTHER" id="PTHR24269:SF16">
    <property type="entry name" value="PROTEIN SLG1"/>
    <property type="match status" value="1"/>
</dbReference>
<dbReference type="EMBL" id="AP013035">
    <property type="protein sequence ID" value="BAT72175.1"/>
    <property type="molecule type" value="Genomic_DNA"/>
</dbReference>
<protein>
    <recommendedName>
        <fullName evidence="7">WSC domain-containing protein</fullName>
    </recommendedName>
</protein>
<dbReference type="RefSeq" id="WP_068550163.1">
    <property type="nucleotide sequence ID" value="NZ_AP013035.1"/>
</dbReference>
<gene>
    <name evidence="8" type="ORF">TST_1388</name>
</gene>
<keyword evidence="3" id="KW-0732">Signal</keyword>
<evidence type="ECO:0000313" key="9">
    <source>
        <dbReference type="Proteomes" id="UP000063234"/>
    </source>
</evidence>
<dbReference type="SMART" id="SM00321">
    <property type="entry name" value="WSC"/>
    <property type="match status" value="2"/>
</dbReference>
<sequence>MVKRVLVALLFFLLFPLCVRGVTGRYVGCFVDKPDRDLSAFSVEKSDMTVEKCVNLCSSKGYKYAALQFGRWCFCGNSYGRYGVSYLCNHPCAGKWSEICGGVWANSVYAVRPKSTSNYTVNKYLGCFRDKGDPKGLSGRDLNGFIFSSPSMTIYRCISLCADKGFKYAAVQYGSYCFCGNSYGKYGKAQNCNMLCSGNRKEICGGVWANSVYEAIIYDSSTAGENFY</sequence>
<keyword evidence="9" id="KW-1185">Reference proteome</keyword>
<keyword evidence="5" id="KW-0472">Membrane</keyword>
<name>A0A0S3QV33_THET7</name>
<evidence type="ECO:0000256" key="4">
    <source>
        <dbReference type="ARBA" id="ARBA00022989"/>
    </source>
</evidence>